<organism evidence="17 18">
    <name type="scientific">Eleusine coracana subsp. coracana</name>
    <dbReference type="NCBI Taxonomy" id="191504"/>
    <lineage>
        <taxon>Eukaryota</taxon>
        <taxon>Viridiplantae</taxon>
        <taxon>Streptophyta</taxon>
        <taxon>Embryophyta</taxon>
        <taxon>Tracheophyta</taxon>
        <taxon>Spermatophyta</taxon>
        <taxon>Magnoliopsida</taxon>
        <taxon>Liliopsida</taxon>
        <taxon>Poales</taxon>
        <taxon>Poaceae</taxon>
        <taxon>PACMAD clade</taxon>
        <taxon>Chloridoideae</taxon>
        <taxon>Cynodonteae</taxon>
        <taxon>Eleusininae</taxon>
        <taxon>Eleusine</taxon>
    </lineage>
</organism>
<comment type="caution">
    <text evidence="17">The sequence shown here is derived from an EMBL/GenBank/DDBJ whole genome shotgun (WGS) entry which is preliminary data.</text>
</comment>
<reference evidence="17" key="1">
    <citation type="journal article" date="2018" name="DNA Res.">
        <title>Multiple hybrid de novo genome assembly of finger millet, an orphan allotetraploid crop.</title>
        <authorList>
            <person name="Hatakeyama M."/>
            <person name="Aluri S."/>
            <person name="Balachadran M.T."/>
            <person name="Sivarajan S.R."/>
            <person name="Patrignani A."/>
            <person name="Gruter S."/>
            <person name="Poveda L."/>
            <person name="Shimizu-Inatsugi R."/>
            <person name="Baeten J."/>
            <person name="Francoijs K.J."/>
            <person name="Nataraja K.N."/>
            <person name="Reddy Y.A.N."/>
            <person name="Phadnis S."/>
            <person name="Ravikumar R.L."/>
            <person name="Schlapbach R."/>
            <person name="Sreeman S.M."/>
            <person name="Shimizu K.K."/>
        </authorList>
    </citation>
    <scope>NUCLEOTIDE SEQUENCE</scope>
</reference>
<dbReference type="GO" id="GO:0061630">
    <property type="term" value="F:ubiquitin protein ligase activity"/>
    <property type="evidence" value="ECO:0007669"/>
    <property type="project" value="UniProtKB-EC"/>
</dbReference>
<dbReference type="FunFam" id="3.30.40.10:FF:000187">
    <property type="entry name" value="E3 ubiquitin-protein ligase ATL6"/>
    <property type="match status" value="1"/>
</dbReference>
<dbReference type="Proteomes" id="UP001054889">
    <property type="component" value="Unassembled WGS sequence"/>
</dbReference>
<dbReference type="EC" id="2.3.2.27" evidence="4"/>
<evidence type="ECO:0000313" key="17">
    <source>
        <dbReference type="EMBL" id="GJM86913.1"/>
    </source>
</evidence>
<dbReference type="SMART" id="SM00184">
    <property type="entry name" value="RING"/>
    <property type="match status" value="1"/>
</dbReference>
<evidence type="ECO:0000259" key="16">
    <source>
        <dbReference type="PROSITE" id="PS50089"/>
    </source>
</evidence>
<comment type="subcellular location">
    <subcellularLocation>
        <location evidence="2">Membrane</location>
        <topology evidence="2">Single-pass membrane protein</topology>
    </subcellularLocation>
</comment>
<feature type="region of interest" description="Disordered" evidence="14">
    <location>
        <begin position="278"/>
        <end position="317"/>
    </location>
</feature>
<comment type="catalytic activity">
    <reaction evidence="1">
        <text>S-ubiquitinyl-[E2 ubiquitin-conjugating enzyme]-L-cysteine + [acceptor protein]-L-lysine = [E2 ubiquitin-conjugating enzyme]-L-cysteine + N(6)-ubiquitinyl-[acceptor protein]-L-lysine.</text>
        <dbReference type="EC" id="2.3.2.27"/>
    </reaction>
</comment>
<dbReference type="PANTHER" id="PTHR46913:SF1">
    <property type="entry name" value="RING-H2 FINGER PROTEIN ATL16"/>
    <property type="match status" value="1"/>
</dbReference>
<dbReference type="GO" id="GO:0016020">
    <property type="term" value="C:membrane"/>
    <property type="evidence" value="ECO:0007669"/>
    <property type="project" value="UniProtKB-SubCell"/>
</dbReference>
<evidence type="ECO:0000256" key="9">
    <source>
        <dbReference type="ARBA" id="ARBA00022786"/>
    </source>
</evidence>
<feature type="domain" description="RING-type" evidence="16">
    <location>
        <begin position="110"/>
        <end position="152"/>
    </location>
</feature>
<dbReference type="InterPro" id="IPR044600">
    <property type="entry name" value="ATL1/ATL16-like"/>
</dbReference>
<dbReference type="GO" id="GO:0008270">
    <property type="term" value="F:zinc ion binding"/>
    <property type="evidence" value="ECO:0007669"/>
    <property type="project" value="UniProtKB-KW"/>
</dbReference>
<evidence type="ECO:0000256" key="14">
    <source>
        <dbReference type="SAM" id="MobiDB-lite"/>
    </source>
</evidence>
<dbReference type="SUPFAM" id="SSF57850">
    <property type="entry name" value="RING/U-box"/>
    <property type="match status" value="1"/>
</dbReference>
<gene>
    <name evidence="17" type="primary">ga02813</name>
    <name evidence="17" type="ORF">PR202_ga02813</name>
</gene>
<evidence type="ECO:0000256" key="6">
    <source>
        <dbReference type="ARBA" id="ARBA00022692"/>
    </source>
</evidence>
<dbReference type="Gene3D" id="3.30.40.10">
    <property type="entry name" value="Zinc/RING finger domain, C3HC4 (zinc finger)"/>
    <property type="match status" value="1"/>
</dbReference>
<dbReference type="EMBL" id="BQKI01000001">
    <property type="protein sequence ID" value="GJM86913.1"/>
    <property type="molecule type" value="Genomic_DNA"/>
</dbReference>
<feature type="signal peptide" evidence="15">
    <location>
        <begin position="1"/>
        <end position="16"/>
    </location>
</feature>
<reference evidence="17" key="2">
    <citation type="submission" date="2021-12" db="EMBL/GenBank/DDBJ databases">
        <title>Resequencing data analysis of finger millet.</title>
        <authorList>
            <person name="Hatakeyama M."/>
            <person name="Aluri S."/>
            <person name="Balachadran M.T."/>
            <person name="Sivarajan S.R."/>
            <person name="Poveda L."/>
            <person name="Shimizu-Inatsugi R."/>
            <person name="Schlapbach R."/>
            <person name="Sreeman S.M."/>
            <person name="Shimizu K.K."/>
        </authorList>
    </citation>
    <scope>NUCLEOTIDE SEQUENCE</scope>
</reference>
<dbReference type="GO" id="GO:0016567">
    <property type="term" value="P:protein ubiquitination"/>
    <property type="evidence" value="ECO:0007669"/>
    <property type="project" value="InterPro"/>
</dbReference>
<evidence type="ECO:0000256" key="1">
    <source>
        <dbReference type="ARBA" id="ARBA00000900"/>
    </source>
</evidence>
<dbReference type="CDD" id="cd16461">
    <property type="entry name" value="RING-H2_EL5-like"/>
    <property type="match status" value="1"/>
</dbReference>
<feature type="chain" id="PRO_5043921315" description="RING-type E3 ubiquitin transferase" evidence="15">
    <location>
        <begin position="17"/>
        <end position="422"/>
    </location>
</feature>
<evidence type="ECO:0000256" key="4">
    <source>
        <dbReference type="ARBA" id="ARBA00012483"/>
    </source>
</evidence>
<dbReference type="InterPro" id="IPR001841">
    <property type="entry name" value="Znf_RING"/>
</dbReference>
<dbReference type="Pfam" id="PF13639">
    <property type="entry name" value="zf-RING_2"/>
    <property type="match status" value="1"/>
</dbReference>
<keyword evidence="10" id="KW-0862">Zinc</keyword>
<evidence type="ECO:0000256" key="11">
    <source>
        <dbReference type="ARBA" id="ARBA00022989"/>
    </source>
</evidence>
<dbReference type="PANTHER" id="PTHR46913">
    <property type="entry name" value="RING-H2 FINGER PROTEIN ATL16"/>
    <property type="match status" value="1"/>
</dbReference>
<keyword evidence="12" id="KW-0472">Membrane</keyword>
<keyword evidence="11" id="KW-1133">Transmembrane helix</keyword>
<accession>A0AAV5BMR4</accession>
<keyword evidence="9" id="KW-0833">Ubl conjugation pathway</keyword>
<dbReference type="AlphaFoldDB" id="A0AAV5BMR4"/>
<dbReference type="PROSITE" id="PS50089">
    <property type="entry name" value="ZF_RING_2"/>
    <property type="match status" value="1"/>
</dbReference>
<keyword evidence="5" id="KW-0808">Transferase</keyword>
<feature type="region of interest" description="Disordered" evidence="14">
    <location>
        <begin position="393"/>
        <end position="422"/>
    </location>
</feature>
<keyword evidence="18" id="KW-1185">Reference proteome</keyword>
<evidence type="ECO:0000256" key="15">
    <source>
        <dbReference type="SAM" id="SignalP"/>
    </source>
</evidence>
<keyword evidence="7" id="KW-0479">Metal-binding</keyword>
<sequence length="422" mass="45405">MLLAALFCSTLCISRRLYIVRLHTACCTERPAKPAQVSRLTASPRKDAKYGLDGRAAVALDRHTTIISRSRRRPRGLDADVVRAFPTMRYAEAKALRVGTTTAAAAALECAVCLSEFEDAERLTLLPKCSHAFHPDCIGQWLAGHVTCPVCRCNLDPNHKDSTTTTSDEQHPFPFPPPPPEPHHSVASSETTSLRDDDSAQHVAVVIDALTAAEEEQEERVREAMELEQIANQRRRRATRLARAHSTGHSLADRLDRDMERFTLRLPDHVRREMVAASEHTLQQQSLLRGRRAGGNGGEGSSITSSGGGGGRSGPLAGRAARWQSLLVRTFSGTASFFSASRVTVSSDGGEVSSTSSSRVRGKRVAAVDAGDGVPAPGKEGFVLRLDRIGGGGPSGAKAGTVTHEAAPEVDEEKAVTRQLRT</sequence>
<protein>
    <recommendedName>
        <fullName evidence="4">RING-type E3 ubiquitin transferase</fullName>
        <ecNumber evidence="4">2.3.2.27</ecNumber>
    </recommendedName>
</protein>
<dbReference type="InterPro" id="IPR013083">
    <property type="entry name" value="Znf_RING/FYVE/PHD"/>
</dbReference>
<feature type="region of interest" description="Disordered" evidence="14">
    <location>
        <begin position="161"/>
        <end position="198"/>
    </location>
</feature>
<evidence type="ECO:0000256" key="10">
    <source>
        <dbReference type="ARBA" id="ARBA00022833"/>
    </source>
</evidence>
<evidence type="ECO:0000256" key="3">
    <source>
        <dbReference type="ARBA" id="ARBA00004906"/>
    </source>
</evidence>
<evidence type="ECO:0000256" key="13">
    <source>
        <dbReference type="PROSITE-ProRule" id="PRU00175"/>
    </source>
</evidence>
<evidence type="ECO:0000256" key="2">
    <source>
        <dbReference type="ARBA" id="ARBA00004167"/>
    </source>
</evidence>
<proteinExistence type="predicted"/>
<keyword evidence="8 13" id="KW-0863">Zinc-finger</keyword>
<keyword evidence="6" id="KW-0812">Transmembrane</keyword>
<evidence type="ECO:0000256" key="5">
    <source>
        <dbReference type="ARBA" id="ARBA00022679"/>
    </source>
</evidence>
<name>A0AAV5BMR4_ELECO</name>
<evidence type="ECO:0000256" key="8">
    <source>
        <dbReference type="ARBA" id="ARBA00022771"/>
    </source>
</evidence>
<keyword evidence="15" id="KW-0732">Signal</keyword>
<feature type="compositionally biased region" description="Gly residues" evidence="14">
    <location>
        <begin position="293"/>
        <end position="313"/>
    </location>
</feature>
<evidence type="ECO:0000313" key="18">
    <source>
        <dbReference type="Proteomes" id="UP001054889"/>
    </source>
</evidence>
<comment type="pathway">
    <text evidence="3">Protein modification; protein ubiquitination.</text>
</comment>
<evidence type="ECO:0000256" key="12">
    <source>
        <dbReference type="ARBA" id="ARBA00023136"/>
    </source>
</evidence>
<evidence type="ECO:0000256" key="7">
    <source>
        <dbReference type="ARBA" id="ARBA00022723"/>
    </source>
</evidence>